<dbReference type="InterPro" id="IPR036249">
    <property type="entry name" value="Thioredoxin-like_sf"/>
</dbReference>
<evidence type="ECO:0000259" key="6">
    <source>
        <dbReference type="PROSITE" id="PS51352"/>
    </source>
</evidence>
<dbReference type="EMBL" id="QEAS01000019">
    <property type="protein sequence ID" value="PWG78929.1"/>
    <property type="molecule type" value="Genomic_DNA"/>
</dbReference>
<evidence type="ECO:0000313" key="8">
    <source>
        <dbReference type="Proteomes" id="UP000245647"/>
    </source>
</evidence>
<dbReference type="PANTHER" id="PTHR42852:SF6">
    <property type="entry name" value="THIOL:DISULFIDE INTERCHANGE PROTEIN DSBE"/>
    <property type="match status" value="1"/>
</dbReference>
<comment type="caution">
    <text evidence="7">The sequence shown here is derived from an EMBL/GenBank/DDBJ whole genome shotgun (WGS) entry which is preliminary data.</text>
</comment>
<dbReference type="GO" id="GO:0030313">
    <property type="term" value="C:cell envelope"/>
    <property type="evidence" value="ECO:0007669"/>
    <property type="project" value="UniProtKB-SubCell"/>
</dbReference>
<dbReference type="PROSITE" id="PS51352">
    <property type="entry name" value="THIOREDOXIN_2"/>
    <property type="match status" value="1"/>
</dbReference>
<dbReference type="Pfam" id="PF00578">
    <property type="entry name" value="AhpC-TSA"/>
    <property type="match status" value="1"/>
</dbReference>
<dbReference type="PROSITE" id="PS00194">
    <property type="entry name" value="THIOREDOXIN_1"/>
    <property type="match status" value="1"/>
</dbReference>
<keyword evidence="2" id="KW-0201">Cytochrome c-type biogenesis</keyword>
<evidence type="ECO:0000256" key="4">
    <source>
        <dbReference type="ARBA" id="ARBA00023284"/>
    </source>
</evidence>
<feature type="signal peptide" evidence="5">
    <location>
        <begin position="1"/>
        <end position="19"/>
    </location>
</feature>
<organism evidence="7 8">
    <name type="scientific">Pararcticibacter amylolyticus</name>
    <dbReference type="NCBI Taxonomy" id="2173175"/>
    <lineage>
        <taxon>Bacteria</taxon>
        <taxon>Pseudomonadati</taxon>
        <taxon>Bacteroidota</taxon>
        <taxon>Sphingobacteriia</taxon>
        <taxon>Sphingobacteriales</taxon>
        <taxon>Sphingobacteriaceae</taxon>
        <taxon>Pararcticibacter</taxon>
    </lineage>
</organism>
<dbReference type="OrthoDB" id="750178at2"/>
<evidence type="ECO:0000256" key="2">
    <source>
        <dbReference type="ARBA" id="ARBA00022748"/>
    </source>
</evidence>
<dbReference type="PANTHER" id="PTHR42852">
    <property type="entry name" value="THIOL:DISULFIDE INTERCHANGE PROTEIN DSBE"/>
    <property type="match status" value="1"/>
</dbReference>
<accession>A0A2U2PCS9</accession>
<dbReference type="CDD" id="cd02966">
    <property type="entry name" value="TlpA_like_family"/>
    <property type="match status" value="1"/>
</dbReference>
<dbReference type="Gene3D" id="3.40.30.10">
    <property type="entry name" value="Glutaredoxin"/>
    <property type="match status" value="1"/>
</dbReference>
<sequence length="380" mass="43004">MKNRIILALCAALPAFVSAQESYTITGTIGKIDKPAKAFLRKRIDGKLYEDSVYLNKGRFSFKGSVPYPMEAHIRLKHDDTPDDPKKGVKYDVLPFLLNNTTITISSKDSAANATVVSPLNLESKRVDAMLMPIYDRYKVLEKEYKDQPEEKKQDREYIKTLDDRAAQIHDDIIAAKMDYVKKNPDSYMALMAFNSTIPPDDFDAVAKEKEFLAMSESMRNTGLGKQVAERIAKMKKTQEGVEAADFTQPDVNGKPVKLSDFRGKYVLLDFWASWCAPCRRENPNLVKAYEKYKPTGKFEILGVSLDKPADKAKWLKAIGDDKLTWTQVSDLKGWENEAGVLYEIKAIPMNFLIDPSGKIIAKYLRGEALDKKLQELFGM</sequence>
<keyword evidence="8" id="KW-1185">Reference proteome</keyword>
<reference evidence="7 8" key="1">
    <citation type="submission" date="2018-04" db="EMBL/GenBank/DDBJ databases">
        <title>Pedobacter chongqingensis sp. nov., isolated from a rottenly hemp rope.</title>
        <authorList>
            <person name="Cai Y."/>
        </authorList>
    </citation>
    <scope>NUCLEOTIDE SEQUENCE [LARGE SCALE GENOMIC DNA]</scope>
    <source>
        <strain evidence="7 8">FJ4-8</strain>
    </source>
</reference>
<keyword evidence="3" id="KW-1015">Disulfide bond</keyword>
<protein>
    <recommendedName>
        <fullName evidence="6">Thioredoxin domain-containing protein</fullName>
    </recommendedName>
</protein>
<keyword evidence="5" id="KW-0732">Signal</keyword>
<dbReference type="InterPro" id="IPR050553">
    <property type="entry name" value="Thioredoxin_ResA/DsbE_sf"/>
</dbReference>
<keyword evidence="4" id="KW-0676">Redox-active center</keyword>
<evidence type="ECO:0000256" key="1">
    <source>
        <dbReference type="ARBA" id="ARBA00004196"/>
    </source>
</evidence>
<gene>
    <name evidence="7" type="ORF">DDR33_19965</name>
</gene>
<comment type="subcellular location">
    <subcellularLocation>
        <location evidence="1">Cell envelope</location>
    </subcellularLocation>
</comment>
<dbReference type="InterPro" id="IPR025380">
    <property type="entry name" value="DUF4369"/>
</dbReference>
<dbReference type="InterPro" id="IPR013766">
    <property type="entry name" value="Thioredoxin_domain"/>
</dbReference>
<dbReference type="Pfam" id="PF14289">
    <property type="entry name" value="DUF4369"/>
    <property type="match status" value="1"/>
</dbReference>
<dbReference type="GO" id="GO:0016209">
    <property type="term" value="F:antioxidant activity"/>
    <property type="evidence" value="ECO:0007669"/>
    <property type="project" value="InterPro"/>
</dbReference>
<evidence type="ECO:0000256" key="5">
    <source>
        <dbReference type="SAM" id="SignalP"/>
    </source>
</evidence>
<dbReference type="Proteomes" id="UP000245647">
    <property type="component" value="Unassembled WGS sequence"/>
</dbReference>
<name>A0A2U2PCS9_9SPHI</name>
<dbReference type="GO" id="GO:0016491">
    <property type="term" value="F:oxidoreductase activity"/>
    <property type="evidence" value="ECO:0007669"/>
    <property type="project" value="InterPro"/>
</dbReference>
<evidence type="ECO:0000256" key="3">
    <source>
        <dbReference type="ARBA" id="ARBA00023157"/>
    </source>
</evidence>
<feature type="chain" id="PRO_5015439839" description="Thioredoxin domain-containing protein" evidence="5">
    <location>
        <begin position="20"/>
        <end position="380"/>
    </location>
</feature>
<proteinExistence type="predicted"/>
<dbReference type="RefSeq" id="WP_109417566.1">
    <property type="nucleotide sequence ID" value="NZ_QEAS01000019.1"/>
</dbReference>
<evidence type="ECO:0000313" key="7">
    <source>
        <dbReference type="EMBL" id="PWG78929.1"/>
    </source>
</evidence>
<dbReference type="SUPFAM" id="SSF52833">
    <property type="entry name" value="Thioredoxin-like"/>
    <property type="match status" value="1"/>
</dbReference>
<feature type="domain" description="Thioredoxin" evidence="6">
    <location>
        <begin position="238"/>
        <end position="380"/>
    </location>
</feature>
<dbReference type="GO" id="GO:0017004">
    <property type="term" value="P:cytochrome complex assembly"/>
    <property type="evidence" value="ECO:0007669"/>
    <property type="project" value="UniProtKB-KW"/>
</dbReference>
<dbReference type="InterPro" id="IPR017937">
    <property type="entry name" value="Thioredoxin_CS"/>
</dbReference>
<dbReference type="InterPro" id="IPR000866">
    <property type="entry name" value="AhpC/TSA"/>
</dbReference>
<dbReference type="AlphaFoldDB" id="A0A2U2PCS9"/>